<dbReference type="PANTHER" id="PTHR30349:SF41">
    <property type="entry name" value="INTEGRASE_RECOMBINASE PROTEIN MJ0367-RELATED"/>
    <property type="match status" value="1"/>
</dbReference>
<reference evidence="3 4" key="1">
    <citation type="journal article" date="2024" name="Insects">
        <title>An Improved Chromosome-Level Genome Assembly of the Firefly Pyrocoelia pectoralis.</title>
        <authorList>
            <person name="Fu X."/>
            <person name="Meyer-Rochow V.B."/>
            <person name="Ballantyne L."/>
            <person name="Zhu X."/>
        </authorList>
    </citation>
    <scope>NUCLEOTIDE SEQUENCE [LARGE SCALE GENOMIC DNA]</scope>
    <source>
        <strain evidence="3">XCY_ONT2</strain>
    </source>
</reference>
<gene>
    <name evidence="3" type="ORF">RI129_000907</name>
</gene>
<dbReference type="GO" id="GO:0015074">
    <property type="term" value="P:DNA integration"/>
    <property type="evidence" value="ECO:0007669"/>
    <property type="project" value="InterPro"/>
</dbReference>
<keyword evidence="2" id="KW-0233">DNA recombination</keyword>
<dbReference type="AlphaFoldDB" id="A0AAN7VU45"/>
<keyword evidence="4" id="KW-1185">Reference proteome</keyword>
<dbReference type="Proteomes" id="UP001329430">
    <property type="component" value="Chromosome 1"/>
</dbReference>
<dbReference type="InterPro" id="IPR013762">
    <property type="entry name" value="Integrase-like_cat_sf"/>
</dbReference>
<evidence type="ECO:0000313" key="3">
    <source>
        <dbReference type="EMBL" id="KAK5649878.1"/>
    </source>
</evidence>
<evidence type="ECO:0000313" key="4">
    <source>
        <dbReference type="Proteomes" id="UP001329430"/>
    </source>
</evidence>
<sequence length="447" mass="52238">MSNLSGSGDFGDTENAKNISYISQLPEKSKIRYHQMYESFLKWCTTKHIQKTTENVMMAYFMERSEVLKSPASLWSEYSMLKLTISIQQNEDISKFKRLKAFLKRKNDGYQPRTTKIFNKEEIERFMAEAPDHIYLLMKIVAIMGVVGACRTGELHKIKFKDIDLKDDVAIVRILETKNTVRRSFIITNNSEGSVDWLKLLQTYMKLRPHNAVDERFFFRYERGRCVNQVVGRNTISKVPREIAKFLKLDDVYEYTGRAFRKSSATFLSNVYDAFVKSREKWNSSNVIKQDITIPSHINKEVDKTVLDPKSVFPSSSTPSETQRSIISFTCEDYSRNSLSPDSDEPTHGHCDSEYKYIMHDSEINLINEEIVHLPDQMKHEHRSDEELTDESQQPSIFKNDTDLFFEMISAKVKRFSPYHKNLIETKIFSLVQEMELEEIQSKHQQL</sequence>
<accession>A0AAN7VU45</accession>
<dbReference type="GO" id="GO:0003677">
    <property type="term" value="F:DNA binding"/>
    <property type="evidence" value="ECO:0007669"/>
    <property type="project" value="UniProtKB-KW"/>
</dbReference>
<organism evidence="3 4">
    <name type="scientific">Pyrocoelia pectoralis</name>
    <dbReference type="NCBI Taxonomy" id="417401"/>
    <lineage>
        <taxon>Eukaryota</taxon>
        <taxon>Metazoa</taxon>
        <taxon>Ecdysozoa</taxon>
        <taxon>Arthropoda</taxon>
        <taxon>Hexapoda</taxon>
        <taxon>Insecta</taxon>
        <taxon>Pterygota</taxon>
        <taxon>Neoptera</taxon>
        <taxon>Endopterygota</taxon>
        <taxon>Coleoptera</taxon>
        <taxon>Polyphaga</taxon>
        <taxon>Elateriformia</taxon>
        <taxon>Elateroidea</taxon>
        <taxon>Lampyridae</taxon>
        <taxon>Lampyrinae</taxon>
        <taxon>Pyrocoelia</taxon>
    </lineage>
</organism>
<dbReference type="InterPro" id="IPR050090">
    <property type="entry name" value="Tyrosine_recombinase_XerCD"/>
</dbReference>
<evidence type="ECO:0000256" key="2">
    <source>
        <dbReference type="ARBA" id="ARBA00023172"/>
    </source>
</evidence>
<name>A0AAN7VU45_9COLE</name>
<evidence type="ECO:0008006" key="5">
    <source>
        <dbReference type="Google" id="ProtNLM"/>
    </source>
</evidence>
<comment type="caution">
    <text evidence="3">The sequence shown here is derived from an EMBL/GenBank/DDBJ whole genome shotgun (WGS) entry which is preliminary data.</text>
</comment>
<proteinExistence type="predicted"/>
<dbReference type="GO" id="GO:0006310">
    <property type="term" value="P:DNA recombination"/>
    <property type="evidence" value="ECO:0007669"/>
    <property type="project" value="UniProtKB-KW"/>
</dbReference>
<evidence type="ECO:0000256" key="1">
    <source>
        <dbReference type="ARBA" id="ARBA00023125"/>
    </source>
</evidence>
<protein>
    <recommendedName>
        <fullName evidence="5">Tyr recombinase domain-containing protein</fullName>
    </recommendedName>
</protein>
<dbReference type="CDD" id="cd00397">
    <property type="entry name" value="DNA_BRE_C"/>
    <property type="match status" value="1"/>
</dbReference>
<dbReference type="EMBL" id="JAVRBK010000001">
    <property type="protein sequence ID" value="KAK5649878.1"/>
    <property type="molecule type" value="Genomic_DNA"/>
</dbReference>
<dbReference type="InterPro" id="IPR011010">
    <property type="entry name" value="DNA_brk_join_enz"/>
</dbReference>
<keyword evidence="1" id="KW-0238">DNA-binding</keyword>
<dbReference type="SUPFAM" id="SSF56349">
    <property type="entry name" value="DNA breaking-rejoining enzymes"/>
    <property type="match status" value="1"/>
</dbReference>
<dbReference type="PANTHER" id="PTHR30349">
    <property type="entry name" value="PHAGE INTEGRASE-RELATED"/>
    <property type="match status" value="1"/>
</dbReference>
<dbReference type="Gene3D" id="1.10.443.10">
    <property type="entry name" value="Intergrase catalytic core"/>
    <property type="match status" value="1"/>
</dbReference>